<feature type="domain" description="DDH" evidence="2">
    <location>
        <begin position="21"/>
        <end position="216"/>
    </location>
</feature>
<dbReference type="PANTHER" id="PTHR47618">
    <property type="entry name" value="BIFUNCTIONAL OLIGORIBONUCLEASE AND PAP PHOSPHATASE NRNA"/>
    <property type="match status" value="1"/>
</dbReference>
<feature type="region of interest" description="Disordered" evidence="1">
    <location>
        <begin position="247"/>
        <end position="327"/>
    </location>
</feature>
<evidence type="ECO:0000313" key="3">
    <source>
        <dbReference type="EMBL" id="OGG20557.1"/>
    </source>
</evidence>
<dbReference type="SUPFAM" id="SSF64182">
    <property type="entry name" value="DHH phosphoesterases"/>
    <property type="match status" value="1"/>
</dbReference>
<accession>A0A1F6A8D9</accession>
<dbReference type="InterPro" id="IPR051319">
    <property type="entry name" value="Oligoribo/pAp-PDE_c-di-AMP_PDE"/>
</dbReference>
<dbReference type="STRING" id="1798384.A3D03_00870"/>
<dbReference type="EMBL" id="MFJN01000044">
    <property type="protein sequence ID" value="OGG20557.1"/>
    <property type="molecule type" value="Genomic_DNA"/>
</dbReference>
<organism evidence="3 4">
    <name type="scientific">Candidatus Gottesmanbacteria bacterium RIFCSPHIGHO2_02_FULL_40_13</name>
    <dbReference type="NCBI Taxonomy" id="1798384"/>
    <lineage>
        <taxon>Bacteria</taxon>
        <taxon>Candidatus Gottesmaniibacteriota</taxon>
    </lineage>
</organism>
<feature type="compositionally biased region" description="Polar residues" evidence="1">
    <location>
        <begin position="251"/>
        <end position="268"/>
    </location>
</feature>
<evidence type="ECO:0000256" key="1">
    <source>
        <dbReference type="SAM" id="MobiDB-lite"/>
    </source>
</evidence>
<evidence type="ECO:0000259" key="2">
    <source>
        <dbReference type="Pfam" id="PF01368"/>
    </source>
</evidence>
<protein>
    <recommendedName>
        <fullName evidence="2">DDH domain-containing protein</fullName>
    </recommendedName>
</protein>
<evidence type="ECO:0000313" key="4">
    <source>
        <dbReference type="Proteomes" id="UP000177092"/>
    </source>
</evidence>
<dbReference type="Pfam" id="PF01368">
    <property type="entry name" value="DHH"/>
    <property type="match status" value="1"/>
</dbReference>
<sequence length="327" mass="35190">MNNTAGSNVNQARSLLDNSKSILIATHIRPTLDGVAASLSLYLSLSALGKQVSIICPSEMTVEYSHLVGVDKITNELTKSSGKNLVISFPYQEGSIEKVSYNIENDTFNLVIEPREGFPQITQDAINYTYGNGDTDLIIVVDSPRLTDLDQIYQNNQSLFNAKNIINIDSHNQNTNYGRVNAVDTTASSTSEVVLSFLSGLGIKIDPDTASNLLLGLSSGSANFTSAKTSAATFEAAAICLRNGAKKRDGQNSFSDMTDQFGQGQYGNQPKLMPNLPKMKPPTPFLGTQINPSPNKSGPVNTSPNQNNNPPPDWLKPKIYKGSGGLL</sequence>
<dbReference type="PANTHER" id="PTHR47618:SF1">
    <property type="entry name" value="BIFUNCTIONAL OLIGORIBONUCLEASE AND PAP PHOSPHATASE NRNA"/>
    <property type="match status" value="1"/>
</dbReference>
<reference evidence="3 4" key="1">
    <citation type="journal article" date="2016" name="Nat. Commun.">
        <title>Thousands of microbial genomes shed light on interconnected biogeochemical processes in an aquifer system.</title>
        <authorList>
            <person name="Anantharaman K."/>
            <person name="Brown C.T."/>
            <person name="Hug L.A."/>
            <person name="Sharon I."/>
            <person name="Castelle C.J."/>
            <person name="Probst A.J."/>
            <person name="Thomas B.C."/>
            <person name="Singh A."/>
            <person name="Wilkins M.J."/>
            <person name="Karaoz U."/>
            <person name="Brodie E.L."/>
            <person name="Williams K.H."/>
            <person name="Hubbard S.S."/>
            <person name="Banfield J.F."/>
        </authorList>
    </citation>
    <scope>NUCLEOTIDE SEQUENCE [LARGE SCALE GENOMIC DNA]</scope>
</reference>
<dbReference type="InterPro" id="IPR001667">
    <property type="entry name" value="DDH_dom"/>
</dbReference>
<proteinExistence type="predicted"/>
<dbReference type="AlphaFoldDB" id="A0A1F6A8D9"/>
<dbReference type="Gene3D" id="3.90.1640.10">
    <property type="entry name" value="inorganic pyrophosphatase (n-terminal core)"/>
    <property type="match status" value="2"/>
</dbReference>
<feature type="compositionally biased region" description="Polar residues" evidence="1">
    <location>
        <begin position="286"/>
        <end position="298"/>
    </location>
</feature>
<feature type="compositionally biased region" description="Low complexity" evidence="1">
    <location>
        <begin position="299"/>
        <end position="308"/>
    </location>
</feature>
<name>A0A1F6A8D9_9BACT</name>
<comment type="caution">
    <text evidence="3">The sequence shown here is derived from an EMBL/GenBank/DDBJ whole genome shotgun (WGS) entry which is preliminary data.</text>
</comment>
<gene>
    <name evidence="3" type="ORF">A3D03_00870</name>
</gene>
<dbReference type="InterPro" id="IPR038763">
    <property type="entry name" value="DHH_sf"/>
</dbReference>
<dbReference type="Proteomes" id="UP000177092">
    <property type="component" value="Unassembled WGS sequence"/>
</dbReference>